<evidence type="ECO:0000256" key="1">
    <source>
        <dbReference type="SAM" id="SignalP"/>
    </source>
</evidence>
<proteinExistence type="predicted"/>
<keyword evidence="3" id="KW-1185">Reference proteome</keyword>
<dbReference type="Proteomes" id="UP001060039">
    <property type="component" value="Chromosome"/>
</dbReference>
<evidence type="ECO:0000313" key="3">
    <source>
        <dbReference type="Proteomes" id="UP001060039"/>
    </source>
</evidence>
<feature type="signal peptide" evidence="1">
    <location>
        <begin position="1"/>
        <end position="22"/>
    </location>
</feature>
<evidence type="ECO:0000313" key="2">
    <source>
        <dbReference type="EMBL" id="UTT62884.1"/>
    </source>
</evidence>
<dbReference type="RefSeq" id="WP_255160016.1">
    <property type="nucleotide sequence ID" value="NZ_CP101497.1"/>
</dbReference>
<evidence type="ECO:0008006" key="4">
    <source>
        <dbReference type="Google" id="ProtNLM"/>
    </source>
</evidence>
<keyword evidence="1" id="KW-0732">Signal</keyword>
<name>A0ABY5FXM1_9MICO</name>
<gene>
    <name evidence="2" type="ORF">NNL39_01875</name>
</gene>
<protein>
    <recommendedName>
        <fullName evidence="4">Lipoprotein</fullName>
    </recommendedName>
</protein>
<organism evidence="2 3">
    <name type="scientific">Microcella humidisoli</name>
    <dbReference type="NCBI Taxonomy" id="2963406"/>
    <lineage>
        <taxon>Bacteria</taxon>
        <taxon>Bacillati</taxon>
        <taxon>Actinomycetota</taxon>
        <taxon>Actinomycetes</taxon>
        <taxon>Micrococcales</taxon>
        <taxon>Microbacteriaceae</taxon>
        <taxon>Microcella</taxon>
    </lineage>
</organism>
<accession>A0ABY5FXM1</accession>
<sequence length="154" mass="15355">MLAITLAVAAVTPLGLSACVPAETPDLGAARQEANDFLEDAVDQPGVLATTSGTVGPKAEDAPDEKGITVTFAETVDLDGVDVICFGGGEAVATVQVVSTSGGSSLSIPIPCDGETHEAPLPDGTRGVTEVSVNGWLDRGSVSVLLAVLRGTAP</sequence>
<dbReference type="EMBL" id="CP101497">
    <property type="protein sequence ID" value="UTT62884.1"/>
    <property type="molecule type" value="Genomic_DNA"/>
</dbReference>
<reference evidence="2" key="1">
    <citation type="submission" date="2022-07" db="EMBL/GenBank/DDBJ databases">
        <title>Taxonomic analysis of Microcella humidisoli nov. sp., isolated from riverside soil.</title>
        <authorList>
            <person name="Molina K.M."/>
            <person name="Kim S.B."/>
        </authorList>
    </citation>
    <scope>NUCLEOTIDE SEQUENCE</scope>
    <source>
        <strain evidence="2">MMS21-STM10</strain>
    </source>
</reference>
<feature type="chain" id="PRO_5045504194" description="Lipoprotein" evidence="1">
    <location>
        <begin position="23"/>
        <end position="154"/>
    </location>
</feature>